<evidence type="ECO:0000313" key="2">
    <source>
        <dbReference type="Proteomes" id="UP001279734"/>
    </source>
</evidence>
<dbReference type="Proteomes" id="UP001279734">
    <property type="component" value="Unassembled WGS sequence"/>
</dbReference>
<proteinExistence type="predicted"/>
<dbReference type="EMBL" id="BSYO01000018">
    <property type="protein sequence ID" value="GMH17622.1"/>
    <property type="molecule type" value="Genomic_DNA"/>
</dbReference>
<organism evidence="1 2">
    <name type="scientific">Nepenthes gracilis</name>
    <name type="common">Slender pitcher plant</name>
    <dbReference type="NCBI Taxonomy" id="150966"/>
    <lineage>
        <taxon>Eukaryota</taxon>
        <taxon>Viridiplantae</taxon>
        <taxon>Streptophyta</taxon>
        <taxon>Embryophyta</taxon>
        <taxon>Tracheophyta</taxon>
        <taxon>Spermatophyta</taxon>
        <taxon>Magnoliopsida</taxon>
        <taxon>eudicotyledons</taxon>
        <taxon>Gunneridae</taxon>
        <taxon>Pentapetalae</taxon>
        <taxon>Caryophyllales</taxon>
        <taxon>Nepenthaceae</taxon>
        <taxon>Nepenthes</taxon>
    </lineage>
</organism>
<accession>A0AAD3XU62</accession>
<comment type="caution">
    <text evidence="1">The sequence shown here is derived from an EMBL/GenBank/DDBJ whole genome shotgun (WGS) entry which is preliminary data.</text>
</comment>
<gene>
    <name evidence="1" type="ORF">Nepgr_019463</name>
</gene>
<sequence length="90" mass="10333">MDGTAMGYWPNLIYNTLQGGANIVDWEEKWATRRNRTLSHLDSNGERLSSTARIWAIKLYPQPPLHERHRELGGSDCRRPPWNCSGAKLL</sequence>
<reference evidence="1" key="1">
    <citation type="submission" date="2023-05" db="EMBL/GenBank/DDBJ databases">
        <title>Nepenthes gracilis genome sequencing.</title>
        <authorList>
            <person name="Fukushima K."/>
        </authorList>
    </citation>
    <scope>NUCLEOTIDE SEQUENCE</scope>
    <source>
        <strain evidence="1">SING2019-196</strain>
    </source>
</reference>
<evidence type="ECO:0000313" key="1">
    <source>
        <dbReference type="EMBL" id="GMH17622.1"/>
    </source>
</evidence>
<keyword evidence="2" id="KW-1185">Reference proteome</keyword>
<dbReference type="AlphaFoldDB" id="A0AAD3XU62"/>
<name>A0AAD3XU62_NEPGR</name>
<protein>
    <submittedName>
        <fullName evidence="1">Uncharacterized protein</fullName>
    </submittedName>
</protein>